<dbReference type="Pfam" id="PF01478">
    <property type="entry name" value="Peptidase_A24"/>
    <property type="match status" value="1"/>
</dbReference>
<evidence type="ECO:0000256" key="2">
    <source>
        <dbReference type="ARBA" id="ARBA00005801"/>
    </source>
</evidence>
<dbReference type="InterPro" id="IPR010627">
    <property type="entry name" value="Prepilin_pept_A24_N"/>
</dbReference>
<organism evidence="10 11">
    <name type="scientific">Thermosipho ferrireducens</name>
    <dbReference type="NCBI Taxonomy" id="2571116"/>
    <lineage>
        <taxon>Bacteria</taxon>
        <taxon>Thermotogati</taxon>
        <taxon>Thermotogota</taxon>
        <taxon>Thermotogae</taxon>
        <taxon>Thermotogales</taxon>
        <taxon>Fervidobacteriaceae</taxon>
        <taxon>Thermosipho</taxon>
    </lineage>
</organism>
<dbReference type="InterPro" id="IPR000045">
    <property type="entry name" value="Prepilin_IV_endopep_pep"/>
</dbReference>
<keyword evidence="4 7" id="KW-0812">Transmembrane</keyword>
<dbReference type="RefSeq" id="WP_207566429.1">
    <property type="nucleotide sequence ID" value="NZ_CP071446.1"/>
</dbReference>
<feature type="transmembrane region" description="Helical" evidence="7">
    <location>
        <begin position="211"/>
        <end position="228"/>
    </location>
</feature>
<feature type="transmembrane region" description="Helical" evidence="7">
    <location>
        <begin position="79"/>
        <end position="112"/>
    </location>
</feature>
<evidence type="ECO:0000259" key="8">
    <source>
        <dbReference type="Pfam" id="PF01478"/>
    </source>
</evidence>
<sequence>MWYSLNFIAGLIFGSFLNVILYRSVEGIKLWNPPRSFCPNCGTTLKWYDNIPVLSYVLLKGKCRYCGVSISKRYPTIELTLGIAFLIHSIIFQPLIAGILNVVIFITIAVVYIDFSKMLIPDFAWISILLIAVIYSLINKHFLLNMLLASFIFFILLILKILYKEGIGMGDVLLMPSFVFLVGFPWGIYLMLIASISGIVYTIFSGKKMIPFGPFIALSGYILMFGLHV</sequence>
<evidence type="ECO:0000256" key="3">
    <source>
        <dbReference type="ARBA" id="ARBA00022475"/>
    </source>
</evidence>
<protein>
    <submittedName>
        <fullName evidence="10">Prepilin peptidase</fullName>
    </submittedName>
</protein>
<feature type="domain" description="Prepilin peptidase A24 N-terminal" evidence="9">
    <location>
        <begin position="8"/>
        <end position="89"/>
    </location>
</feature>
<dbReference type="PANTHER" id="PTHR30487:SF0">
    <property type="entry name" value="PREPILIN LEADER PEPTIDASE_N-METHYLTRANSFERASE-RELATED"/>
    <property type="match status" value="1"/>
</dbReference>
<dbReference type="Proteomes" id="UP000671862">
    <property type="component" value="Chromosome"/>
</dbReference>
<reference evidence="10 11" key="1">
    <citation type="submission" date="2021-03" db="EMBL/GenBank/DDBJ databases">
        <title>Thermosipho ferrireducens sp.nov., an anaerobic thermophilic iron-reducing bacterium isolated from a deep-sea hydrothermal sulfide deposits.</title>
        <authorList>
            <person name="Zeng X."/>
            <person name="Chen Y."/>
            <person name="Shao Z."/>
        </authorList>
    </citation>
    <scope>NUCLEOTIDE SEQUENCE [LARGE SCALE GENOMIC DNA]</scope>
    <source>
        <strain evidence="10 11">JL129W03</strain>
    </source>
</reference>
<feature type="domain" description="Prepilin type IV endopeptidase peptidase" evidence="8">
    <location>
        <begin position="103"/>
        <end position="203"/>
    </location>
</feature>
<evidence type="ECO:0000259" key="9">
    <source>
        <dbReference type="Pfam" id="PF06750"/>
    </source>
</evidence>
<gene>
    <name evidence="10" type="ORF">JYK00_08255</name>
</gene>
<keyword evidence="11" id="KW-1185">Reference proteome</keyword>
<evidence type="ECO:0000313" key="11">
    <source>
        <dbReference type="Proteomes" id="UP000671862"/>
    </source>
</evidence>
<dbReference type="Pfam" id="PF06750">
    <property type="entry name" value="A24_N_bact"/>
    <property type="match status" value="1"/>
</dbReference>
<dbReference type="PANTHER" id="PTHR30487">
    <property type="entry name" value="TYPE 4 PREPILIN-LIKE PROTEINS LEADER PEPTIDE-PROCESSING ENZYME"/>
    <property type="match status" value="1"/>
</dbReference>
<evidence type="ECO:0000313" key="10">
    <source>
        <dbReference type="EMBL" id="QTA37705.1"/>
    </source>
</evidence>
<dbReference type="EMBL" id="CP071446">
    <property type="protein sequence ID" value="QTA37705.1"/>
    <property type="molecule type" value="Genomic_DNA"/>
</dbReference>
<feature type="transmembrane region" description="Helical" evidence="7">
    <location>
        <begin position="118"/>
        <end position="135"/>
    </location>
</feature>
<evidence type="ECO:0000256" key="7">
    <source>
        <dbReference type="SAM" id="Phobius"/>
    </source>
</evidence>
<evidence type="ECO:0000256" key="6">
    <source>
        <dbReference type="ARBA" id="ARBA00023136"/>
    </source>
</evidence>
<keyword evidence="6 7" id="KW-0472">Membrane</keyword>
<evidence type="ECO:0000256" key="5">
    <source>
        <dbReference type="ARBA" id="ARBA00022989"/>
    </source>
</evidence>
<name>A0ABX7S7D3_9BACT</name>
<feature type="transmembrane region" description="Helical" evidence="7">
    <location>
        <begin position="142"/>
        <end position="163"/>
    </location>
</feature>
<dbReference type="Gene3D" id="1.20.120.1220">
    <property type="match status" value="1"/>
</dbReference>
<feature type="transmembrane region" description="Helical" evidence="7">
    <location>
        <begin position="183"/>
        <end position="204"/>
    </location>
</feature>
<feature type="transmembrane region" description="Helical" evidence="7">
    <location>
        <begin position="6"/>
        <end position="25"/>
    </location>
</feature>
<accession>A0ABX7S7D3</accession>
<evidence type="ECO:0000256" key="1">
    <source>
        <dbReference type="ARBA" id="ARBA00004651"/>
    </source>
</evidence>
<dbReference type="InterPro" id="IPR050882">
    <property type="entry name" value="Prepilin_peptidase/N-MTase"/>
</dbReference>
<proteinExistence type="inferred from homology"/>
<comment type="similarity">
    <text evidence="2">Belongs to the peptidase A24 family.</text>
</comment>
<keyword evidence="5 7" id="KW-1133">Transmembrane helix</keyword>
<keyword evidence="3" id="KW-1003">Cell membrane</keyword>
<evidence type="ECO:0000256" key="4">
    <source>
        <dbReference type="ARBA" id="ARBA00022692"/>
    </source>
</evidence>
<comment type="subcellular location">
    <subcellularLocation>
        <location evidence="1">Cell membrane</location>
        <topology evidence="1">Multi-pass membrane protein</topology>
    </subcellularLocation>
</comment>